<evidence type="ECO:0000313" key="2">
    <source>
        <dbReference type="Proteomes" id="UP000663831"/>
    </source>
</evidence>
<evidence type="ECO:0000313" key="1">
    <source>
        <dbReference type="EMBL" id="CAE6405668.1"/>
    </source>
</evidence>
<proteinExistence type="predicted"/>
<gene>
    <name evidence="1" type="ORF">RDB_LOCUS17924</name>
</gene>
<comment type="caution">
    <text evidence="1">The sequence shown here is derived from an EMBL/GenBank/DDBJ whole genome shotgun (WGS) entry which is preliminary data.</text>
</comment>
<reference evidence="1" key="1">
    <citation type="submission" date="2021-01" db="EMBL/GenBank/DDBJ databases">
        <authorList>
            <person name="Kaushik A."/>
        </authorList>
    </citation>
    <scope>NUCLEOTIDE SEQUENCE</scope>
    <source>
        <strain evidence="1">AG3-1AP</strain>
    </source>
</reference>
<dbReference type="EMBL" id="CAJMWV010000588">
    <property type="protein sequence ID" value="CAE6405668.1"/>
    <property type="molecule type" value="Genomic_DNA"/>
</dbReference>
<name>A0A8H3A8F4_9AGAM</name>
<dbReference type="AlphaFoldDB" id="A0A8H3A8F4"/>
<sequence length="225" mass="25172">MGLLSKIARKLVFYTHPYDLTRDTTLLLSFMPPRSEDLYRDIFPIAWKVLRISGGHVGTSSVAEYSARLAFGVTQINNTNLTIPETYVELGLGQTTKLTTNAEGFTHWSQPIGKPIIADGPLKAINDTGDQKDISIGSLDVHNSNFLPIICWPRVNNGGTATVKFTPDLHVYAYSGYRETELIRGEVENFLGNWNLSTLLNSPNDNRFHVYEDKNDGQKLKLARD</sequence>
<dbReference type="Proteomes" id="UP000663831">
    <property type="component" value="Unassembled WGS sequence"/>
</dbReference>
<protein>
    <submittedName>
        <fullName evidence="1">Uncharacterized protein</fullName>
    </submittedName>
</protein>
<organism evidence="1 2">
    <name type="scientific">Rhizoctonia solani</name>
    <dbReference type="NCBI Taxonomy" id="456999"/>
    <lineage>
        <taxon>Eukaryota</taxon>
        <taxon>Fungi</taxon>
        <taxon>Dikarya</taxon>
        <taxon>Basidiomycota</taxon>
        <taxon>Agaricomycotina</taxon>
        <taxon>Agaricomycetes</taxon>
        <taxon>Cantharellales</taxon>
        <taxon>Ceratobasidiaceae</taxon>
        <taxon>Rhizoctonia</taxon>
    </lineage>
</organism>
<accession>A0A8H3A8F4</accession>